<comment type="caution">
    <text evidence="2">The sequence shown here is derived from an EMBL/GenBank/DDBJ whole genome shotgun (WGS) entry which is preliminary data.</text>
</comment>
<keyword evidence="3" id="KW-1185">Reference proteome</keyword>
<name>A0A8H5BYE5_9AGAR</name>
<evidence type="ECO:0000313" key="3">
    <source>
        <dbReference type="Proteomes" id="UP000559256"/>
    </source>
</evidence>
<keyword evidence="1" id="KW-1133">Transmembrane helix</keyword>
<feature type="transmembrane region" description="Helical" evidence="1">
    <location>
        <begin position="277"/>
        <end position="302"/>
    </location>
</feature>
<gene>
    <name evidence="2" type="ORF">D9758_018263</name>
</gene>
<evidence type="ECO:0000313" key="2">
    <source>
        <dbReference type="EMBL" id="KAF5331494.1"/>
    </source>
</evidence>
<dbReference type="Proteomes" id="UP000559256">
    <property type="component" value="Unassembled WGS sequence"/>
</dbReference>
<protein>
    <recommendedName>
        <fullName evidence="4">Transmembrane protein</fullName>
    </recommendedName>
</protein>
<accession>A0A8H5BYE5</accession>
<keyword evidence="1" id="KW-0812">Transmembrane</keyword>
<sequence length="400" mass="44017">MPLEAMPPSLSSEDVFGGVKKKQTLLLRHRARLITFLICLTIVILTGVAIVFAVNLSGPTTDRAIYEGAGNRDGLVFAGHVFNIDMKQRQLSIYWEPAGCGSFYNRTEIAYSLENSGTVDNCGRIRMPVNVYINGQDQPVWAYNPSQDALGSVGRSNTIPALRGFIVSVPISIYTYALPLRANQYVTQEFLHPFGVWETKQTYLALSPSSAGNFAMSDNTTAFQALPILKMSVVDSTDDFVPTKSFAAPVLNARVPLPNGTWTDEAYVLMTTIKYSLLARVFCMAIFSINWLLTILVMGLTIKVLFHWKRTRRRRTGVKQDSTVLLFPITVIFSIPQLRALFVGDPAFGILLDAVGILLQIIIVSLCGGVLLIVLNKQLPEETLGPESEPAVGHETGKID</sequence>
<organism evidence="2 3">
    <name type="scientific">Tetrapyrgos nigripes</name>
    <dbReference type="NCBI Taxonomy" id="182062"/>
    <lineage>
        <taxon>Eukaryota</taxon>
        <taxon>Fungi</taxon>
        <taxon>Dikarya</taxon>
        <taxon>Basidiomycota</taxon>
        <taxon>Agaricomycotina</taxon>
        <taxon>Agaricomycetes</taxon>
        <taxon>Agaricomycetidae</taxon>
        <taxon>Agaricales</taxon>
        <taxon>Marasmiineae</taxon>
        <taxon>Marasmiaceae</taxon>
        <taxon>Tetrapyrgos</taxon>
    </lineage>
</organism>
<feature type="transmembrane region" description="Helical" evidence="1">
    <location>
        <begin position="31"/>
        <end position="54"/>
    </location>
</feature>
<dbReference type="EMBL" id="JAACJM010000323">
    <property type="protein sequence ID" value="KAF5331494.1"/>
    <property type="molecule type" value="Genomic_DNA"/>
</dbReference>
<keyword evidence="1" id="KW-0472">Membrane</keyword>
<reference evidence="2 3" key="1">
    <citation type="journal article" date="2020" name="ISME J.">
        <title>Uncovering the hidden diversity of litter-decomposition mechanisms in mushroom-forming fungi.</title>
        <authorList>
            <person name="Floudas D."/>
            <person name="Bentzer J."/>
            <person name="Ahren D."/>
            <person name="Johansson T."/>
            <person name="Persson P."/>
            <person name="Tunlid A."/>
        </authorList>
    </citation>
    <scope>NUCLEOTIDE SEQUENCE [LARGE SCALE GENOMIC DNA]</scope>
    <source>
        <strain evidence="2 3">CBS 291.85</strain>
    </source>
</reference>
<dbReference type="AlphaFoldDB" id="A0A8H5BYE5"/>
<dbReference type="OrthoDB" id="2923771at2759"/>
<evidence type="ECO:0008006" key="4">
    <source>
        <dbReference type="Google" id="ProtNLM"/>
    </source>
</evidence>
<feature type="transmembrane region" description="Helical" evidence="1">
    <location>
        <begin position="348"/>
        <end position="375"/>
    </location>
</feature>
<evidence type="ECO:0000256" key="1">
    <source>
        <dbReference type="SAM" id="Phobius"/>
    </source>
</evidence>
<proteinExistence type="predicted"/>
<feature type="transmembrane region" description="Helical" evidence="1">
    <location>
        <begin position="323"/>
        <end position="342"/>
    </location>
</feature>